<evidence type="ECO:0000313" key="5">
    <source>
        <dbReference type="Proteomes" id="UP000237655"/>
    </source>
</evidence>
<name>A0A2S0MSC2_9RHOB</name>
<dbReference type="InterPro" id="IPR050493">
    <property type="entry name" value="FAD-dep_Monooxygenase_BioMet"/>
</dbReference>
<accession>A0A2S0MSC2</accession>
<keyword evidence="1" id="KW-0560">Oxidoreductase</keyword>
<dbReference type="Gene3D" id="3.30.9.30">
    <property type="match status" value="1"/>
</dbReference>
<evidence type="ECO:0000259" key="3">
    <source>
        <dbReference type="Pfam" id="PF01494"/>
    </source>
</evidence>
<dbReference type="InterPro" id="IPR036188">
    <property type="entry name" value="FAD/NAD-bd_sf"/>
</dbReference>
<dbReference type="KEGG" id="thas:C6Y53_14570"/>
<dbReference type="PANTHER" id="PTHR13789:SF268">
    <property type="entry name" value="5-METHYLPHENAZINE-1-CARBOXYLATE 1-MONOOXYGENASE"/>
    <property type="match status" value="1"/>
</dbReference>
<keyword evidence="5" id="KW-1185">Reference proteome</keyword>
<dbReference type="GO" id="GO:0071949">
    <property type="term" value="F:FAD binding"/>
    <property type="evidence" value="ECO:0007669"/>
    <property type="project" value="InterPro"/>
</dbReference>
<dbReference type="Pfam" id="PF01494">
    <property type="entry name" value="FAD_binding_3"/>
    <property type="match status" value="2"/>
</dbReference>
<dbReference type="Gene3D" id="3.50.50.60">
    <property type="entry name" value="FAD/NAD(P)-binding domain"/>
    <property type="match status" value="1"/>
</dbReference>
<dbReference type="Proteomes" id="UP000237655">
    <property type="component" value="Chromosome"/>
</dbReference>
<dbReference type="GO" id="GO:0004497">
    <property type="term" value="F:monooxygenase activity"/>
    <property type="evidence" value="ECO:0007669"/>
    <property type="project" value="UniProtKB-KW"/>
</dbReference>
<dbReference type="RefSeq" id="WP_106473108.1">
    <property type="nucleotide sequence ID" value="NZ_CP027665.1"/>
</dbReference>
<organism evidence="4 5">
    <name type="scientific">Pukyongiella litopenaei</name>
    <dbReference type="NCBI Taxonomy" id="2605946"/>
    <lineage>
        <taxon>Bacteria</taxon>
        <taxon>Pseudomonadati</taxon>
        <taxon>Pseudomonadota</taxon>
        <taxon>Alphaproteobacteria</taxon>
        <taxon>Rhodobacterales</taxon>
        <taxon>Paracoccaceae</taxon>
        <taxon>Pukyongiella</taxon>
    </lineage>
</organism>
<dbReference type="PANTHER" id="PTHR13789">
    <property type="entry name" value="MONOOXYGENASE"/>
    <property type="match status" value="1"/>
</dbReference>
<gene>
    <name evidence="4" type="ORF">C6Y53_14570</name>
</gene>
<dbReference type="NCBIfam" id="NF005720">
    <property type="entry name" value="PRK07538.1"/>
    <property type="match status" value="1"/>
</dbReference>
<dbReference type="InterPro" id="IPR002938">
    <property type="entry name" value="FAD-bd"/>
</dbReference>
<evidence type="ECO:0000256" key="1">
    <source>
        <dbReference type="ARBA" id="ARBA00023002"/>
    </source>
</evidence>
<protein>
    <submittedName>
        <fullName evidence="4">Flavin-dependent oxidoreductase</fullName>
    </submittedName>
</protein>
<reference evidence="5" key="1">
    <citation type="submission" date="2018-03" db="EMBL/GenBank/DDBJ databases">
        <title>Genomic analysis of the strain SH-1 isolated from shrimp intestine.</title>
        <authorList>
            <person name="Kim Y.-S."/>
            <person name="Kim S.-E."/>
            <person name="Kim K.-H."/>
        </authorList>
    </citation>
    <scope>NUCLEOTIDE SEQUENCE [LARGE SCALE GENOMIC DNA]</scope>
    <source>
        <strain evidence="5">SH-1</strain>
    </source>
</reference>
<feature type="domain" description="FAD-binding" evidence="3">
    <location>
        <begin position="2"/>
        <end position="166"/>
    </location>
</feature>
<dbReference type="PRINTS" id="PR00420">
    <property type="entry name" value="RNGMNOXGNASE"/>
</dbReference>
<dbReference type="SUPFAM" id="SSF54373">
    <property type="entry name" value="FAD-linked reductases, C-terminal domain"/>
    <property type="match status" value="1"/>
</dbReference>
<dbReference type="SUPFAM" id="SSF51905">
    <property type="entry name" value="FAD/NAD(P)-binding domain"/>
    <property type="match status" value="1"/>
</dbReference>
<dbReference type="AlphaFoldDB" id="A0A2S0MSC2"/>
<evidence type="ECO:0000313" key="4">
    <source>
        <dbReference type="EMBL" id="AVO38798.1"/>
    </source>
</evidence>
<evidence type="ECO:0000256" key="2">
    <source>
        <dbReference type="ARBA" id="ARBA00023033"/>
    </source>
</evidence>
<sequence>MTVLIAGGGIAGLTLGLTLHQIGVPFRVFESVREMRPLGVGINLQPNAVRELFDLGLESQLDRIGVQTRQYGFYSRLGKTIWEEPRGTWAGYHWPQYSVHRGKLQMMLYETLCNRAGADCVVTGARATGFTNHDHGAELHLDGRASETGALIVGADGIHSAIRAQMNPGEGPPIWGGAILWRGTTQATPFFGGAAMALTGHDTQRLVAYPISKPDPATGKATINWIAEKRVDPAQGWRREDWNRSADIAEFLPDFEAWRFGWLDAPALIRGAEVVYEYPMVDRDPLDGWTEGRVTLMGDAAHPTYPVGSNGASQAIVDARTIGARLLEHGVTPGALSAYEAEMRPRTTAIIRANRGAGPDAILQRVEDLCGGDFETIDDVIPYAELAAHAEKYKQLAGFSVEALNAQPSLIPKDAHLRPRSG</sequence>
<keyword evidence="2" id="KW-0503">Monooxygenase</keyword>
<dbReference type="EMBL" id="CP027665">
    <property type="protein sequence ID" value="AVO38798.1"/>
    <property type="molecule type" value="Genomic_DNA"/>
</dbReference>
<feature type="domain" description="FAD-binding" evidence="3">
    <location>
        <begin position="287"/>
        <end position="352"/>
    </location>
</feature>
<proteinExistence type="predicted"/>